<keyword evidence="2" id="KW-0812">Transmembrane</keyword>
<keyword evidence="2" id="KW-1133">Transmembrane helix</keyword>
<feature type="transmembrane region" description="Helical" evidence="2">
    <location>
        <begin position="7"/>
        <end position="25"/>
    </location>
</feature>
<dbReference type="PANTHER" id="PTHR37313">
    <property type="entry name" value="UPF0749 PROTEIN RV1825"/>
    <property type="match status" value="1"/>
</dbReference>
<evidence type="ECO:0000256" key="2">
    <source>
        <dbReference type="SAM" id="Phobius"/>
    </source>
</evidence>
<dbReference type="Proteomes" id="UP000501914">
    <property type="component" value="Chromosome"/>
</dbReference>
<dbReference type="KEGG" id="bteq:G4P54_07985"/>
<evidence type="ECO:0000256" key="1">
    <source>
        <dbReference type="ARBA" id="ARBA00009108"/>
    </source>
</evidence>
<accession>A0A6H0WGR2</accession>
<name>A0A6H0WGR2_9BACI</name>
<dbReference type="Gene3D" id="3.30.70.1880">
    <property type="entry name" value="Protein of unknown function DUF881"/>
    <property type="match status" value="1"/>
</dbReference>
<reference evidence="3 4" key="1">
    <citation type="submission" date="2020-02" db="EMBL/GenBank/DDBJ databases">
        <title>Genome sequencing, annotation and comparative genomic analysis of Bacillus tequilensis EA-CB0015, an effective biological control agent against Pseudocercospora fijiensis in banana plants.</title>
        <authorList>
            <person name="Cuellar-Gaviria T.Z."/>
            <person name="Ju K.-S."/>
            <person name="Villegas-Escobar V."/>
        </authorList>
    </citation>
    <scope>NUCLEOTIDE SEQUENCE [LARGE SCALE GENOMIC DNA]</scope>
    <source>
        <strain evidence="3 4">EA-CB0015</strain>
    </source>
</reference>
<protein>
    <submittedName>
        <fullName evidence="3">DUF881 domain-containing protein</fullName>
    </submittedName>
</protein>
<gene>
    <name evidence="3" type="ORF">G4P54_07985</name>
</gene>
<dbReference type="Pfam" id="PF05949">
    <property type="entry name" value="DUF881"/>
    <property type="match status" value="1"/>
</dbReference>
<comment type="similarity">
    <text evidence="1">Belongs to the UPF0749 family.</text>
</comment>
<sequence length="235" mass="26519">MKIKRSFISISVLMVIFGLMIAVQFNSLQHPKVRDTRDMWDIREELTSEQKKQEKLLAEINKYDKLLNSYSQTKEMTKETAINNTLQTLKKTAGMTDITGSGIVITISPLFSESLTGEPIEHPPPDLLKKLINELNSFGAEHISINERRVVNHTVIRDINGITKIDGYSLDDYPLTVKVLAEDPDMLYSRVKGSGLEDLFASENLALKAGQSKSKLTLKAYDRPLDVQQLKPLKD</sequence>
<dbReference type="InterPro" id="IPR010273">
    <property type="entry name" value="DUF881"/>
</dbReference>
<evidence type="ECO:0000313" key="3">
    <source>
        <dbReference type="EMBL" id="QIW79741.1"/>
    </source>
</evidence>
<proteinExistence type="inferred from homology"/>
<dbReference type="AlphaFoldDB" id="A0A6H0WGR2"/>
<dbReference type="EMBL" id="CP048852">
    <property type="protein sequence ID" value="QIW79741.1"/>
    <property type="molecule type" value="Genomic_DNA"/>
</dbReference>
<keyword evidence="4" id="KW-1185">Reference proteome</keyword>
<dbReference type="OrthoDB" id="2439649at2"/>
<evidence type="ECO:0000313" key="4">
    <source>
        <dbReference type="Proteomes" id="UP000501914"/>
    </source>
</evidence>
<dbReference type="PANTHER" id="PTHR37313:SF2">
    <property type="entry name" value="UPF0749 PROTEIN YLXX"/>
    <property type="match status" value="1"/>
</dbReference>
<organism evidence="3 4">
    <name type="scientific">Bacillus tequilensis</name>
    <dbReference type="NCBI Taxonomy" id="227866"/>
    <lineage>
        <taxon>Bacteria</taxon>
        <taxon>Bacillati</taxon>
        <taxon>Bacillota</taxon>
        <taxon>Bacilli</taxon>
        <taxon>Bacillales</taxon>
        <taxon>Bacillaceae</taxon>
        <taxon>Bacillus</taxon>
    </lineage>
</organism>
<keyword evidence="2" id="KW-0472">Membrane</keyword>
<dbReference type="RefSeq" id="WP_024716140.1">
    <property type="nucleotide sequence ID" value="NZ_CP048852.1"/>
</dbReference>